<organism evidence="2 3">
    <name type="scientific">Wolbachia pipientis</name>
    <dbReference type="NCBI Taxonomy" id="955"/>
    <lineage>
        <taxon>Bacteria</taxon>
        <taxon>Pseudomonadati</taxon>
        <taxon>Pseudomonadota</taxon>
        <taxon>Alphaproteobacteria</taxon>
        <taxon>Rickettsiales</taxon>
        <taxon>Anaplasmataceae</taxon>
        <taxon>Wolbachieae</taxon>
        <taxon>Wolbachia</taxon>
    </lineage>
</organism>
<dbReference type="EMBL" id="CP050531">
    <property type="protein sequence ID" value="QMV46498.1"/>
    <property type="molecule type" value="Genomic_DNA"/>
</dbReference>
<name>A0A6I5SZQ9_WOLPI</name>
<feature type="region of interest" description="Disordered" evidence="1">
    <location>
        <begin position="66"/>
        <end position="142"/>
    </location>
</feature>
<reference evidence="2 3" key="2">
    <citation type="journal article" date="2020" name="Mol. Biol. Evol.">
        <title>Life and death of selfish genes: comparative genomics reveals the dynamic evolution of cytoplasmic incompatibility.</title>
        <authorList>
            <person name="Martinez J."/>
            <person name="Klasson L."/>
            <person name="Welch J."/>
            <person name="Jiggins F.M."/>
        </authorList>
    </citation>
    <scope>NUCLEOTIDE SEQUENCE [LARGE SCALE GENOMIC DNA]</scope>
    <source>
        <strain evidence="2">WStv</strain>
    </source>
</reference>
<feature type="compositionally biased region" description="Polar residues" evidence="1">
    <location>
        <begin position="1"/>
        <end position="18"/>
    </location>
</feature>
<protein>
    <submittedName>
        <fullName evidence="2">Uncharacterized protein</fullName>
    </submittedName>
</protein>
<feature type="compositionally biased region" description="Basic and acidic residues" evidence="1">
    <location>
        <begin position="24"/>
        <end position="34"/>
    </location>
</feature>
<proteinExistence type="predicted"/>
<evidence type="ECO:0000313" key="3">
    <source>
        <dbReference type="Proteomes" id="UP000515744"/>
    </source>
</evidence>
<dbReference type="Proteomes" id="UP000515744">
    <property type="component" value="Chromosome"/>
</dbReference>
<feature type="region of interest" description="Disordered" evidence="1">
    <location>
        <begin position="1"/>
        <end position="34"/>
    </location>
</feature>
<gene>
    <name evidence="2" type="ORF">HC358_01195</name>
</gene>
<reference evidence="3" key="1">
    <citation type="journal article" date="2020" name="Mol. Biol.">
        <title>Life and death of selfish genes: comparative genomics reveals the dynamic evolution of cytoplasmic incompatibility.</title>
        <authorList>
            <person name="Martinez J."/>
            <person name="Klasson L."/>
            <person name="Welch J."/>
            <person name="Jiggins F.M."/>
        </authorList>
    </citation>
    <scope>NUCLEOTIDE SEQUENCE [LARGE SCALE GENOMIC DNA]</scope>
</reference>
<evidence type="ECO:0000313" key="2">
    <source>
        <dbReference type="EMBL" id="QMV46498.1"/>
    </source>
</evidence>
<accession>A0A6I5SZQ9</accession>
<dbReference type="SUPFAM" id="SSF160459">
    <property type="entry name" value="BLRF2-like"/>
    <property type="match status" value="1"/>
</dbReference>
<dbReference type="AlphaFoldDB" id="A0A6I5SZQ9"/>
<sequence length="142" mass="15964">MQQQDQGIQAVNNNSSRIASGLRQENKNLTRDKLTISEQLKQKIREIDELKKNLKQLQEENKQLKQEVTKNAGVDAPSSTGQKEAKEAEVIPQNIMDWPVPIPDDKPEEQETPLEPIKVNTKLSDPKSISAEVSEKSPPLSK</sequence>
<evidence type="ECO:0000256" key="1">
    <source>
        <dbReference type="SAM" id="MobiDB-lite"/>
    </source>
</evidence>